<evidence type="ECO:0000256" key="1">
    <source>
        <dbReference type="ARBA" id="ARBA00002663"/>
    </source>
</evidence>
<dbReference type="InterPro" id="IPR000100">
    <property type="entry name" value="RNase_P"/>
</dbReference>
<keyword evidence="2 7" id="KW-0819">tRNA processing</keyword>
<dbReference type="Gene3D" id="3.30.230.10">
    <property type="match status" value="1"/>
</dbReference>
<keyword evidence="4 7" id="KW-0255">Endonuclease</keyword>
<dbReference type="PROSITE" id="PS00648">
    <property type="entry name" value="RIBONUCLEASE_P"/>
    <property type="match status" value="1"/>
</dbReference>
<comment type="function">
    <text evidence="1 7">RNaseP catalyzes the removal of the 5'-leader sequence from pre-tRNA to produce the mature 5'-terminus. It can also cleave other RNA substrates such as 4.5S RNA. The protein component plays an auxiliary but essential role in vivo by binding to the 5'-leader sequence and broadening the substrate specificity of the ribozyme.</text>
</comment>
<dbReference type="InterPro" id="IPR020539">
    <property type="entry name" value="RNase_P_CS"/>
</dbReference>
<comment type="similarity">
    <text evidence="7">Belongs to the RnpA family.</text>
</comment>
<keyword evidence="6 7" id="KW-0694">RNA-binding</keyword>
<dbReference type="GO" id="GO:0030677">
    <property type="term" value="C:ribonuclease P complex"/>
    <property type="evidence" value="ECO:0007669"/>
    <property type="project" value="TreeGrafter"/>
</dbReference>
<dbReference type="GO" id="GO:0001682">
    <property type="term" value="P:tRNA 5'-leader removal"/>
    <property type="evidence" value="ECO:0007669"/>
    <property type="project" value="UniProtKB-UniRule"/>
</dbReference>
<keyword evidence="5 7" id="KW-0378">Hydrolase</keyword>
<accession>A0A097STN2</accession>
<dbReference type="NCBIfam" id="TIGR00188">
    <property type="entry name" value="rnpA"/>
    <property type="match status" value="1"/>
</dbReference>
<evidence type="ECO:0000256" key="7">
    <source>
        <dbReference type="HAMAP-Rule" id="MF_00227"/>
    </source>
</evidence>
<dbReference type="STRING" id="1318617.MGM1_6100"/>
<dbReference type="HAMAP" id="MF_00227">
    <property type="entry name" value="RNase_P"/>
    <property type="match status" value="1"/>
</dbReference>
<protein>
    <recommendedName>
        <fullName evidence="7 8">Ribonuclease P protein component</fullName>
        <shortName evidence="7">RNase P protein</shortName>
        <shortName evidence="7">RNaseP protein</shortName>
        <ecNumber evidence="7 8">3.1.26.5</ecNumber>
    </recommendedName>
    <alternativeName>
        <fullName evidence="7">Protein C5</fullName>
    </alternativeName>
</protein>
<dbReference type="SUPFAM" id="SSF54211">
    <property type="entry name" value="Ribosomal protein S5 domain 2-like"/>
    <property type="match status" value="1"/>
</dbReference>
<evidence type="ECO:0000256" key="6">
    <source>
        <dbReference type="ARBA" id="ARBA00022884"/>
    </source>
</evidence>
<dbReference type="EMBL" id="CP007711">
    <property type="protein sequence ID" value="AIV03958.1"/>
    <property type="molecule type" value="Genomic_DNA"/>
</dbReference>
<name>A0A097STN2_9BACT</name>
<dbReference type="HOGENOM" id="CLU_117179_7_0_14"/>
<gene>
    <name evidence="7 9" type="primary">rnpA</name>
    <name evidence="9" type="ORF">MGM1_6100</name>
</gene>
<evidence type="ECO:0000313" key="10">
    <source>
        <dbReference type="Proteomes" id="UP000030066"/>
    </source>
</evidence>
<reference evidence="9 10" key="1">
    <citation type="journal article" date="2014" name="PLoS ONE">
        <title>An emerging Mycoplasma associated with trichomoniasis, vaginal infection and disease.</title>
        <authorList>
            <consortium name="Vaginal Microbiome Consortium"/>
            <person name="Fettweis J.M."/>
            <person name="Serrano M.G."/>
            <person name="Huang B."/>
            <person name="Brooks J.P."/>
            <person name="Glascock A.L."/>
            <person name="Sheth N.U."/>
            <person name="Strauss J.F.III."/>
            <person name="Jefferson K.K."/>
            <person name="Buck G.A."/>
        </authorList>
    </citation>
    <scope>NUCLEOTIDE SEQUENCE [LARGE SCALE GENOMIC DNA]</scope>
    <source>
        <strain evidence="9 10">VCU_M1</strain>
    </source>
</reference>
<organism evidence="9 10">
    <name type="scientific">Candidatus Malacoplasma girerdii</name>
    <dbReference type="NCBI Taxonomy" id="1318617"/>
    <lineage>
        <taxon>Bacteria</taxon>
        <taxon>Bacillati</taxon>
        <taxon>Mycoplasmatota</taxon>
        <taxon>Mycoplasmoidales</taxon>
        <taxon>Mycoplasmoidaceae</taxon>
        <taxon>Malacoplasma</taxon>
    </lineage>
</organism>
<evidence type="ECO:0000256" key="3">
    <source>
        <dbReference type="ARBA" id="ARBA00022722"/>
    </source>
</evidence>
<keyword evidence="3 7" id="KW-0540">Nuclease</keyword>
<comment type="catalytic activity">
    <reaction evidence="7">
        <text>Endonucleolytic cleavage of RNA, removing 5'-extranucleotides from tRNA precursor.</text>
        <dbReference type="EC" id="3.1.26.5"/>
    </reaction>
</comment>
<dbReference type="GO" id="GO:0000049">
    <property type="term" value="F:tRNA binding"/>
    <property type="evidence" value="ECO:0007669"/>
    <property type="project" value="UniProtKB-UniRule"/>
</dbReference>
<dbReference type="InterPro" id="IPR020568">
    <property type="entry name" value="Ribosomal_Su5_D2-typ_SF"/>
</dbReference>
<dbReference type="PANTHER" id="PTHR33992:SF1">
    <property type="entry name" value="RIBONUCLEASE P PROTEIN COMPONENT"/>
    <property type="match status" value="1"/>
</dbReference>
<dbReference type="AlphaFoldDB" id="A0A097STN2"/>
<dbReference type="EC" id="3.1.26.5" evidence="7 8"/>
<dbReference type="Pfam" id="PF00825">
    <property type="entry name" value="Ribonuclease_P"/>
    <property type="match status" value="1"/>
</dbReference>
<dbReference type="Proteomes" id="UP000030066">
    <property type="component" value="Chromosome"/>
</dbReference>
<evidence type="ECO:0000256" key="5">
    <source>
        <dbReference type="ARBA" id="ARBA00022801"/>
    </source>
</evidence>
<dbReference type="PANTHER" id="PTHR33992">
    <property type="entry name" value="RIBONUCLEASE P PROTEIN COMPONENT"/>
    <property type="match status" value="1"/>
</dbReference>
<comment type="subunit">
    <text evidence="7">Consists of a catalytic RNA component (M1 or rnpB) and a protein subunit.</text>
</comment>
<evidence type="ECO:0000313" key="9">
    <source>
        <dbReference type="EMBL" id="AIV03958.1"/>
    </source>
</evidence>
<dbReference type="KEGG" id="mgj:MGM1_6100"/>
<evidence type="ECO:0000256" key="2">
    <source>
        <dbReference type="ARBA" id="ARBA00022694"/>
    </source>
</evidence>
<sequence length="111" mass="13604">MNNQKFCSLRKKEDISFLFDKGCRVDNSIYTIKYKKNKIGKFQFLIALNKKTFRTAVIRNKIRRQIRSYVQKMENYHKINCVIIVKKNYLTNEYKNNYKEFQTLLKKIKYE</sequence>
<proteinExistence type="inferred from homology"/>
<dbReference type="InterPro" id="IPR014721">
    <property type="entry name" value="Ribsml_uS5_D2-typ_fold_subgr"/>
</dbReference>
<dbReference type="GO" id="GO:0004526">
    <property type="term" value="F:ribonuclease P activity"/>
    <property type="evidence" value="ECO:0007669"/>
    <property type="project" value="UniProtKB-UniRule"/>
</dbReference>
<dbReference type="GO" id="GO:0042781">
    <property type="term" value="F:3'-tRNA processing endoribonuclease activity"/>
    <property type="evidence" value="ECO:0007669"/>
    <property type="project" value="TreeGrafter"/>
</dbReference>
<evidence type="ECO:0000256" key="8">
    <source>
        <dbReference type="NCBIfam" id="TIGR00188"/>
    </source>
</evidence>
<keyword evidence="10" id="KW-1185">Reference proteome</keyword>
<evidence type="ECO:0000256" key="4">
    <source>
        <dbReference type="ARBA" id="ARBA00022759"/>
    </source>
</evidence>